<dbReference type="Proteomes" id="UP000614811">
    <property type="component" value="Unassembled WGS sequence"/>
</dbReference>
<dbReference type="RefSeq" id="WP_189400224.1">
    <property type="nucleotide sequence ID" value="NZ_BMXA01000002.1"/>
</dbReference>
<comment type="caution">
    <text evidence="2">The sequence shown here is derived from an EMBL/GenBank/DDBJ whole genome shotgun (WGS) entry which is preliminary data.</text>
</comment>
<feature type="region of interest" description="Disordered" evidence="1">
    <location>
        <begin position="50"/>
        <end position="69"/>
    </location>
</feature>
<dbReference type="Pfam" id="PF04102">
    <property type="entry name" value="SlyX"/>
    <property type="match status" value="1"/>
</dbReference>
<reference evidence="2" key="2">
    <citation type="submission" date="2020-09" db="EMBL/GenBank/DDBJ databases">
        <authorList>
            <person name="Sun Q."/>
            <person name="Kim S."/>
        </authorList>
    </citation>
    <scope>NUCLEOTIDE SEQUENCE</scope>
    <source>
        <strain evidence="2">KCTC 12711</strain>
    </source>
</reference>
<keyword evidence="3" id="KW-1185">Reference proteome</keyword>
<dbReference type="InterPro" id="IPR007236">
    <property type="entry name" value="SlyX"/>
</dbReference>
<sequence>MSDQAVQDLQVKVAFLEDALTKLSDEFYAQQKELADLKLKYAKMLSRLRDQPAEDEGIGSMPHERPPHY</sequence>
<reference evidence="2" key="1">
    <citation type="journal article" date="2014" name="Int. J. Syst. Evol. Microbiol.">
        <title>Complete genome sequence of Corynebacterium casei LMG S-19264T (=DSM 44701T), isolated from a smear-ripened cheese.</title>
        <authorList>
            <consortium name="US DOE Joint Genome Institute (JGI-PGF)"/>
            <person name="Walter F."/>
            <person name="Albersmeier A."/>
            <person name="Kalinowski J."/>
            <person name="Ruckert C."/>
        </authorList>
    </citation>
    <scope>NUCLEOTIDE SEQUENCE</scope>
    <source>
        <strain evidence="2">KCTC 12711</strain>
    </source>
</reference>
<evidence type="ECO:0000313" key="2">
    <source>
        <dbReference type="EMBL" id="GHA09417.1"/>
    </source>
</evidence>
<name>A0A918VM24_9GAMM</name>
<protein>
    <recommendedName>
        <fullName evidence="4">SlyX protein</fullName>
    </recommendedName>
</protein>
<dbReference type="AlphaFoldDB" id="A0A918VM24"/>
<proteinExistence type="predicted"/>
<dbReference type="EMBL" id="BMXA01000002">
    <property type="protein sequence ID" value="GHA09417.1"/>
    <property type="molecule type" value="Genomic_DNA"/>
</dbReference>
<evidence type="ECO:0000256" key="1">
    <source>
        <dbReference type="SAM" id="MobiDB-lite"/>
    </source>
</evidence>
<evidence type="ECO:0000313" key="3">
    <source>
        <dbReference type="Proteomes" id="UP000614811"/>
    </source>
</evidence>
<organism evidence="2 3">
    <name type="scientific">Arenicella chitinivorans</name>
    <dbReference type="NCBI Taxonomy" id="1329800"/>
    <lineage>
        <taxon>Bacteria</taxon>
        <taxon>Pseudomonadati</taxon>
        <taxon>Pseudomonadota</taxon>
        <taxon>Gammaproteobacteria</taxon>
        <taxon>Arenicellales</taxon>
        <taxon>Arenicellaceae</taxon>
        <taxon>Arenicella</taxon>
    </lineage>
</organism>
<accession>A0A918VM24</accession>
<evidence type="ECO:0008006" key="4">
    <source>
        <dbReference type="Google" id="ProtNLM"/>
    </source>
</evidence>
<gene>
    <name evidence="2" type="ORF">GCM10008090_19280</name>
</gene>